<evidence type="ECO:0000313" key="2">
    <source>
        <dbReference type="Proteomes" id="UP000733379"/>
    </source>
</evidence>
<evidence type="ECO:0000313" key="1">
    <source>
        <dbReference type="EMBL" id="MBU3062303.1"/>
    </source>
</evidence>
<dbReference type="EMBL" id="JAHKNI010000003">
    <property type="protein sequence ID" value="MBU3062303.1"/>
    <property type="molecule type" value="Genomic_DNA"/>
</dbReference>
<sequence length="57" mass="6000">MAPRPTAARRSAGSRVSAALAGIFVTTAELASEAAATRSRYVTATPVIRWLENVDNP</sequence>
<dbReference type="RefSeq" id="WP_215917162.1">
    <property type="nucleotide sequence ID" value="NZ_JAHKNI010000003.1"/>
</dbReference>
<organism evidence="1 2">
    <name type="scientific">Nocardia albiluteola</name>
    <dbReference type="NCBI Taxonomy" id="2842303"/>
    <lineage>
        <taxon>Bacteria</taxon>
        <taxon>Bacillati</taxon>
        <taxon>Actinomycetota</taxon>
        <taxon>Actinomycetes</taxon>
        <taxon>Mycobacteriales</taxon>
        <taxon>Nocardiaceae</taxon>
        <taxon>Nocardia</taxon>
    </lineage>
</organism>
<dbReference type="Proteomes" id="UP000733379">
    <property type="component" value="Unassembled WGS sequence"/>
</dbReference>
<comment type="caution">
    <text evidence="1">The sequence shown here is derived from an EMBL/GenBank/DDBJ whole genome shotgun (WGS) entry which is preliminary data.</text>
</comment>
<accession>A0ABS6AWN0</accession>
<keyword evidence="2" id="KW-1185">Reference proteome</keyword>
<proteinExistence type="predicted"/>
<gene>
    <name evidence="1" type="ORF">KO481_12290</name>
</gene>
<name>A0ABS6AWN0_9NOCA</name>
<reference evidence="1 2" key="1">
    <citation type="submission" date="2021-06" db="EMBL/GenBank/DDBJ databases">
        <title>Actinomycetes sequencing.</title>
        <authorList>
            <person name="Shan Q."/>
        </authorList>
    </citation>
    <scope>NUCLEOTIDE SEQUENCE [LARGE SCALE GENOMIC DNA]</scope>
    <source>
        <strain evidence="1 2">NEAU-G5</strain>
    </source>
</reference>
<protein>
    <submittedName>
        <fullName evidence="1">Uncharacterized protein</fullName>
    </submittedName>
</protein>